<dbReference type="EMBL" id="JACHOQ010000002">
    <property type="protein sequence ID" value="MBB5739769.1"/>
    <property type="molecule type" value="Genomic_DNA"/>
</dbReference>
<proteinExistence type="predicted"/>
<accession>A0A7W9FA80</accession>
<feature type="compositionally biased region" description="Basic and acidic residues" evidence="1">
    <location>
        <begin position="664"/>
        <end position="673"/>
    </location>
</feature>
<sequence length="673" mass="66601">MPSASALFAAPLPVSTGAPEAASGAVTDETAGLFSSKLGDVLQAVGKTEATPVEPAHRAATLLSLVVVMAEEQDAAQTADPVVETATAQPGPVVAEASGGTPAPVLPEASVEPASDTEAALAAPPIAPVAPAPIAPPPVVLQPGDTAEISVDQATVSAEPAASLVSFPSISNKEEAAATGDVSGETAGTAAGPEDASTPMTTAPQSATQAAPAAPVQSTIAHIALKAEPETAPTAAMETVSVTKTPSSDKPETSSDVAAALKAAASIEHGATMKPTPDLASSSSSPPPLEAKVAEQPTVTGAKVAQEAKPQSPATPPVQSLAPDLGAKPDIDPTRLDVKVTVRPAITPAPAVAPASPAAPIVASVLTAADALEAIAAIETAAVPAEEQTAQTSVNAATPATAEAASRDSLAKAGSTSPQPTPQPAPQRRPAAESSPTPASAEALPAGSLSNADTAAASAQAAPAAPSSPSSSAQTAAPAAAASAEAAVPSVPPAPSDAATPIEGHKTAHAAETLAGSGPAPSASALSHATIETTAHLAAQMARKLEGRSTRFDMVLTPEDLGRVDVSLEIGSDGQLAARLAFDNPAAAAELRGRADELRRQLQDAGFQLSNDSLDFTQRDSSSGGGFERQHQQRQALFTGAARLTAETDLPVSPPPGAWTNHSQTRDRVDVRV</sequence>
<reference evidence="3 4" key="1">
    <citation type="submission" date="2020-08" db="EMBL/GenBank/DDBJ databases">
        <title>Genomic Encyclopedia of Type Strains, Phase IV (KMG-IV): sequencing the most valuable type-strain genomes for metagenomic binning, comparative biology and taxonomic classification.</title>
        <authorList>
            <person name="Goeker M."/>
        </authorList>
    </citation>
    <scope>NUCLEOTIDE SEQUENCE [LARGE SCALE GENOMIC DNA]</scope>
    <source>
        <strain evidence="3 4">DSM 4731</strain>
    </source>
</reference>
<protein>
    <recommendedName>
        <fullName evidence="2">Flagellar hook-length control protein-like C-terminal domain-containing protein</fullName>
    </recommendedName>
</protein>
<feature type="region of interest" description="Disordered" evidence="1">
    <location>
        <begin position="175"/>
        <end position="215"/>
    </location>
</feature>
<evidence type="ECO:0000256" key="1">
    <source>
        <dbReference type="SAM" id="MobiDB-lite"/>
    </source>
</evidence>
<organism evidence="3 4">
    <name type="scientific">Brevundimonas aurantiaca</name>
    <dbReference type="NCBI Taxonomy" id="74316"/>
    <lineage>
        <taxon>Bacteria</taxon>
        <taxon>Pseudomonadati</taxon>
        <taxon>Pseudomonadota</taxon>
        <taxon>Alphaproteobacteria</taxon>
        <taxon>Caulobacterales</taxon>
        <taxon>Caulobacteraceae</taxon>
        <taxon>Brevundimonas</taxon>
    </lineage>
</organism>
<gene>
    <name evidence="3" type="ORF">GGQ93_001471</name>
</gene>
<comment type="caution">
    <text evidence="3">The sequence shown here is derived from an EMBL/GenBank/DDBJ whole genome shotgun (WGS) entry which is preliminary data.</text>
</comment>
<dbReference type="RefSeq" id="WP_224764292.1">
    <property type="nucleotide sequence ID" value="NZ_CAJFZW010000005.1"/>
</dbReference>
<dbReference type="InterPro" id="IPR021136">
    <property type="entry name" value="Flagellar_hook_control-like_C"/>
</dbReference>
<dbReference type="Proteomes" id="UP000527324">
    <property type="component" value="Unassembled WGS sequence"/>
</dbReference>
<feature type="region of interest" description="Disordered" evidence="1">
    <location>
        <begin position="389"/>
        <end position="501"/>
    </location>
</feature>
<feature type="domain" description="Flagellar hook-length control protein-like C-terminal" evidence="2">
    <location>
        <begin position="541"/>
        <end position="621"/>
    </location>
</feature>
<name>A0A7W9FA80_9CAUL</name>
<dbReference type="InterPro" id="IPR038610">
    <property type="entry name" value="FliK-like_C_sf"/>
</dbReference>
<dbReference type="AlphaFoldDB" id="A0A7W9FA80"/>
<feature type="compositionally biased region" description="Low complexity" evidence="1">
    <location>
        <begin position="196"/>
        <end position="215"/>
    </location>
</feature>
<dbReference type="Pfam" id="PF02120">
    <property type="entry name" value="Flg_hook"/>
    <property type="match status" value="1"/>
</dbReference>
<dbReference type="Gene3D" id="3.30.750.140">
    <property type="match status" value="1"/>
</dbReference>
<evidence type="ECO:0000313" key="3">
    <source>
        <dbReference type="EMBL" id="MBB5739769.1"/>
    </source>
</evidence>
<evidence type="ECO:0000259" key="2">
    <source>
        <dbReference type="Pfam" id="PF02120"/>
    </source>
</evidence>
<keyword evidence="4" id="KW-1185">Reference proteome</keyword>
<feature type="compositionally biased region" description="Low complexity" evidence="1">
    <location>
        <begin position="428"/>
        <end position="489"/>
    </location>
</feature>
<dbReference type="CDD" id="cd17470">
    <property type="entry name" value="T3SS_Flik_C"/>
    <property type="match status" value="1"/>
</dbReference>
<feature type="region of interest" description="Disordered" evidence="1">
    <location>
        <begin position="646"/>
        <end position="673"/>
    </location>
</feature>
<evidence type="ECO:0000313" key="4">
    <source>
        <dbReference type="Proteomes" id="UP000527324"/>
    </source>
</evidence>
<feature type="region of interest" description="Disordered" evidence="1">
    <location>
        <begin position="228"/>
        <end position="256"/>
    </location>
</feature>
<feature type="region of interest" description="Disordered" evidence="1">
    <location>
        <begin position="269"/>
        <end position="333"/>
    </location>
</feature>